<dbReference type="Proteomes" id="UP001430679">
    <property type="component" value="Unassembled WGS sequence"/>
</dbReference>
<comment type="caution">
    <text evidence="1">The sequence shown here is derived from an EMBL/GenBank/DDBJ whole genome shotgun (WGS) entry which is preliminary data.</text>
</comment>
<name>A0ABS8MFF5_9FLAO</name>
<keyword evidence="2" id="KW-1185">Reference proteome</keyword>
<protein>
    <submittedName>
        <fullName evidence="1">Uncharacterized protein</fullName>
    </submittedName>
</protein>
<evidence type="ECO:0000313" key="2">
    <source>
        <dbReference type="Proteomes" id="UP001430679"/>
    </source>
</evidence>
<organism evidence="1 2">
    <name type="scientific">Flavobacterium piscisymbiosum</name>
    <dbReference type="NCBI Taxonomy" id="2893753"/>
    <lineage>
        <taxon>Bacteria</taxon>
        <taxon>Pseudomonadati</taxon>
        <taxon>Bacteroidota</taxon>
        <taxon>Flavobacteriia</taxon>
        <taxon>Flavobacteriales</taxon>
        <taxon>Flavobacteriaceae</taxon>
        <taxon>Flavobacterium</taxon>
    </lineage>
</organism>
<sequence length="196" mass="22940">MSEFYYQVKGNLFRSKNNPEDLIEINEVFKNDSPILARERAFEVYQNYVDVLLESKDLTYDSHRETVSAIKDFFSTQTDTTPLYLSEIFGPIENNLDKGISIYLIMSDSKTFNTLEGELIYDDKILLHDLNSEIKGLKEVMHTGLLQEYQLYKKYDYNCKDYLASFPTAEKSAKNKYEYILRTPINHEITHLLKGL</sequence>
<gene>
    <name evidence="1" type="ORF">LNP81_11545</name>
</gene>
<dbReference type="EMBL" id="JAJJMM010000001">
    <property type="protein sequence ID" value="MCC9063622.1"/>
    <property type="molecule type" value="Genomic_DNA"/>
</dbReference>
<dbReference type="RefSeq" id="WP_230035960.1">
    <property type="nucleotide sequence ID" value="NZ_JAJJMM010000001.1"/>
</dbReference>
<reference evidence="1" key="1">
    <citation type="submission" date="2021-11" db="EMBL/GenBank/DDBJ databases">
        <title>Description of novel Flavobacterium species.</title>
        <authorList>
            <person name="Saticioglu I.B."/>
            <person name="Ay H."/>
            <person name="Altun S."/>
            <person name="Duman M."/>
        </authorList>
    </citation>
    <scope>NUCLEOTIDE SEQUENCE</scope>
    <source>
        <strain evidence="1">F-30</strain>
    </source>
</reference>
<evidence type="ECO:0000313" key="1">
    <source>
        <dbReference type="EMBL" id="MCC9063622.1"/>
    </source>
</evidence>
<proteinExistence type="predicted"/>
<accession>A0ABS8MFF5</accession>